<dbReference type="OrthoDB" id="5672188at2759"/>
<protein>
    <submittedName>
        <fullName evidence="1">Uncharacterized protein</fullName>
    </submittedName>
</protein>
<evidence type="ECO:0000313" key="2">
    <source>
        <dbReference type="Proteomes" id="UP000187283"/>
    </source>
</evidence>
<dbReference type="Proteomes" id="UP000187283">
    <property type="component" value="Unassembled WGS sequence"/>
</dbReference>
<reference evidence="1 2" key="1">
    <citation type="submission" date="2017-01" db="EMBL/GenBank/DDBJ databases">
        <authorList>
            <person name="Mah S.A."/>
            <person name="Swanson W.J."/>
            <person name="Moy G.W."/>
            <person name="Vacquier V.D."/>
        </authorList>
    </citation>
    <scope>NUCLEOTIDE SEQUENCE [LARGE SCALE GENOMIC DNA]</scope>
    <source>
        <strain evidence="1 2">GSMNP</strain>
    </source>
</reference>
<proteinExistence type="predicted"/>
<evidence type="ECO:0000313" key="1">
    <source>
        <dbReference type="EMBL" id="OMJ09739.1"/>
    </source>
</evidence>
<name>A0A1R1X538_9FUNG</name>
<keyword evidence="2" id="KW-1185">Reference proteome</keyword>
<sequence>MGKRTMLVEEQSKMFHHVRLSTQTLRNADSLPEPLAGSTRLAARIVVPDNNHIVKICIIAEFAGQDVASGIQVMLRYGRAIKRTARRRLVTYHAR</sequence>
<accession>A0A1R1X538</accession>
<comment type="caution">
    <text evidence="1">The sequence shown here is derived from an EMBL/GenBank/DDBJ whole genome shotgun (WGS) entry which is preliminary data.</text>
</comment>
<dbReference type="AlphaFoldDB" id="A0A1R1X538"/>
<organism evidence="1 2">
    <name type="scientific">Smittium culicis</name>
    <dbReference type="NCBI Taxonomy" id="133412"/>
    <lineage>
        <taxon>Eukaryota</taxon>
        <taxon>Fungi</taxon>
        <taxon>Fungi incertae sedis</taxon>
        <taxon>Zoopagomycota</taxon>
        <taxon>Kickxellomycotina</taxon>
        <taxon>Harpellomycetes</taxon>
        <taxon>Harpellales</taxon>
        <taxon>Legeriomycetaceae</taxon>
        <taxon>Smittium</taxon>
    </lineage>
</organism>
<dbReference type="EMBL" id="LSSN01005334">
    <property type="protein sequence ID" value="OMJ09739.1"/>
    <property type="molecule type" value="Genomic_DNA"/>
</dbReference>
<gene>
    <name evidence="1" type="ORF">AYI70_g10751</name>
</gene>